<dbReference type="InterPro" id="IPR043428">
    <property type="entry name" value="LivM-like"/>
</dbReference>
<organism evidence="7 8">
    <name type="scientific">Falsigemmobacter faecalis</name>
    <dbReference type="NCBI Taxonomy" id="2488730"/>
    <lineage>
        <taxon>Bacteria</taxon>
        <taxon>Pseudomonadati</taxon>
        <taxon>Pseudomonadota</taxon>
        <taxon>Alphaproteobacteria</taxon>
        <taxon>Rhodobacterales</taxon>
        <taxon>Paracoccaceae</taxon>
        <taxon>Falsigemmobacter</taxon>
    </lineage>
</organism>
<dbReference type="PANTHER" id="PTHR30482:SF17">
    <property type="entry name" value="ABC TRANSPORTER ATP-BINDING PROTEIN"/>
    <property type="match status" value="1"/>
</dbReference>
<dbReference type="GO" id="GO:0015658">
    <property type="term" value="F:branched-chain amino acid transmembrane transporter activity"/>
    <property type="evidence" value="ECO:0007669"/>
    <property type="project" value="InterPro"/>
</dbReference>
<dbReference type="CDD" id="cd06581">
    <property type="entry name" value="TM_PBP1_LivM_like"/>
    <property type="match status" value="1"/>
</dbReference>
<feature type="transmembrane region" description="Helical" evidence="6">
    <location>
        <begin position="226"/>
        <end position="243"/>
    </location>
</feature>
<comment type="caution">
    <text evidence="7">The sequence shown here is derived from an EMBL/GenBank/DDBJ whole genome shotgun (WGS) entry which is preliminary data.</text>
</comment>
<feature type="transmembrane region" description="Helical" evidence="6">
    <location>
        <begin position="56"/>
        <end position="75"/>
    </location>
</feature>
<gene>
    <name evidence="7" type="ORF">EG244_18515</name>
</gene>
<feature type="transmembrane region" description="Helical" evidence="6">
    <location>
        <begin position="149"/>
        <end position="168"/>
    </location>
</feature>
<evidence type="ECO:0000313" key="7">
    <source>
        <dbReference type="EMBL" id="RRH69340.1"/>
    </source>
</evidence>
<reference evidence="7 8" key="1">
    <citation type="submission" date="2018-11" db="EMBL/GenBank/DDBJ databases">
        <title>Gemmobacter sp. nov., YIM 102744-1 draft genome.</title>
        <authorList>
            <person name="Li G."/>
            <person name="Jiang Y."/>
        </authorList>
    </citation>
    <scope>NUCLEOTIDE SEQUENCE [LARGE SCALE GENOMIC DNA]</scope>
    <source>
        <strain evidence="7 8">YIM 102744-1</strain>
    </source>
</reference>
<dbReference type="Pfam" id="PF02653">
    <property type="entry name" value="BPD_transp_2"/>
    <property type="match status" value="1"/>
</dbReference>
<feature type="transmembrane region" description="Helical" evidence="6">
    <location>
        <begin position="199"/>
        <end position="220"/>
    </location>
</feature>
<dbReference type="OrthoDB" id="9814461at2"/>
<dbReference type="Proteomes" id="UP000282125">
    <property type="component" value="Unassembled WGS sequence"/>
</dbReference>
<dbReference type="RefSeq" id="WP_124966654.1">
    <property type="nucleotide sequence ID" value="NZ_RRAZ01000045.1"/>
</dbReference>
<evidence type="ECO:0000256" key="3">
    <source>
        <dbReference type="ARBA" id="ARBA00022692"/>
    </source>
</evidence>
<evidence type="ECO:0000256" key="1">
    <source>
        <dbReference type="ARBA" id="ARBA00004651"/>
    </source>
</evidence>
<feature type="transmembrane region" description="Helical" evidence="6">
    <location>
        <begin position="12"/>
        <end position="35"/>
    </location>
</feature>
<keyword evidence="8" id="KW-1185">Reference proteome</keyword>
<keyword evidence="3 6" id="KW-0812">Transmembrane</keyword>
<evidence type="ECO:0000313" key="8">
    <source>
        <dbReference type="Proteomes" id="UP000282125"/>
    </source>
</evidence>
<dbReference type="GO" id="GO:0005886">
    <property type="term" value="C:plasma membrane"/>
    <property type="evidence" value="ECO:0007669"/>
    <property type="project" value="UniProtKB-SubCell"/>
</dbReference>
<evidence type="ECO:0000256" key="5">
    <source>
        <dbReference type="ARBA" id="ARBA00023136"/>
    </source>
</evidence>
<name>A0A3P3D4L6_9RHOB</name>
<dbReference type="PANTHER" id="PTHR30482">
    <property type="entry name" value="HIGH-AFFINITY BRANCHED-CHAIN AMINO ACID TRANSPORT SYSTEM PERMEASE"/>
    <property type="match status" value="1"/>
</dbReference>
<protein>
    <submittedName>
        <fullName evidence="7">Branched-chain amino acid ABC transporter permease</fullName>
    </submittedName>
</protein>
<evidence type="ECO:0000256" key="6">
    <source>
        <dbReference type="SAM" id="Phobius"/>
    </source>
</evidence>
<dbReference type="AlphaFoldDB" id="A0A3P3D4L6"/>
<keyword evidence="2" id="KW-1003">Cell membrane</keyword>
<sequence length="317" mass="34458">MNTTTLRPYLAILAAAGLLAFTPLLVDSFWLTLAIGTLNYMILATAWGQFSGPTRYVSLASVVFFGIGAYTVAVLGEVLPWPLVLLVALLTGMGMALLVGLATLRLAGIYFVIFTFGLSEMVRQMVTWYEVNITQSMGRYVFLDISQETIFWQLLGLLTLVLLGAVALHRSRLGFALRVIGGNEPMARHFGLEPTRAKLGLFVASSAVMALAGAIMAPRWTYIDPAIAFNATLSFQVVIMAMLGGMSRLWGPLLGALLMSILFEILGSHFPQAFALLLGLVFIVIVYLLPNGLSGRLSQLLARPAPDLSLKEPHHER</sequence>
<keyword evidence="4 6" id="KW-1133">Transmembrane helix</keyword>
<accession>A0A3P3D4L6</accession>
<dbReference type="InterPro" id="IPR001851">
    <property type="entry name" value="ABC_transp_permease"/>
</dbReference>
<proteinExistence type="predicted"/>
<feature type="transmembrane region" description="Helical" evidence="6">
    <location>
        <begin position="273"/>
        <end position="293"/>
    </location>
</feature>
<keyword evidence="5 6" id="KW-0472">Membrane</keyword>
<comment type="subcellular location">
    <subcellularLocation>
        <location evidence="1">Cell membrane</location>
        <topology evidence="1">Multi-pass membrane protein</topology>
    </subcellularLocation>
</comment>
<evidence type="ECO:0000256" key="4">
    <source>
        <dbReference type="ARBA" id="ARBA00022989"/>
    </source>
</evidence>
<dbReference type="EMBL" id="RRAZ01000045">
    <property type="protein sequence ID" value="RRH69340.1"/>
    <property type="molecule type" value="Genomic_DNA"/>
</dbReference>
<evidence type="ECO:0000256" key="2">
    <source>
        <dbReference type="ARBA" id="ARBA00022475"/>
    </source>
</evidence>